<feature type="transmembrane region" description="Helical" evidence="10">
    <location>
        <begin position="94"/>
        <end position="112"/>
    </location>
</feature>
<gene>
    <name evidence="11" type="ORF">SAMN05216283_102524</name>
</gene>
<evidence type="ECO:0000256" key="10">
    <source>
        <dbReference type="SAM" id="Phobius"/>
    </source>
</evidence>
<dbReference type="STRING" id="655355.SAMN05216283_102524"/>
<evidence type="ECO:0000256" key="1">
    <source>
        <dbReference type="ARBA" id="ARBA00004651"/>
    </source>
</evidence>
<evidence type="ECO:0000256" key="4">
    <source>
        <dbReference type="ARBA" id="ARBA00022679"/>
    </source>
</evidence>
<evidence type="ECO:0000256" key="9">
    <source>
        <dbReference type="PIRNR" id="PIRNR016636"/>
    </source>
</evidence>
<dbReference type="InterPro" id="IPR004299">
    <property type="entry name" value="MBOAT_fam"/>
</dbReference>
<dbReference type="PANTHER" id="PTHR13285:SF23">
    <property type="entry name" value="TEICHOIC ACID D-ALANYLTRANSFERASE"/>
    <property type="match status" value="1"/>
</dbReference>
<feature type="transmembrane region" description="Helical" evidence="10">
    <location>
        <begin position="59"/>
        <end position="82"/>
    </location>
</feature>
<evidence type="ECO:0000256" key="2">
    <source>
        <dbReference type="ARBA" id="ARBA00010323"/>
    </source>
</evidence>
<dbReference type="AlphaFoldDB" id="A0A1I2FM57"/>
<dbReference type="InterPro" id="IPR051085">
    <property type="entry name" value="MB_O-acyltransferase"/>
</dbReference>
<name>A0A1I2FM57_9BACT</name>
<comment type="subcellular location">
    <subcellularLocation>
        <location evidence="1">Cell membrane</location>
        <topology evidence="1">Multi-pass membrane protein</topology>
    </subcellularLocation>
</comment>
<evidence type="ECO:0000256" key="6">
    <source>
        <dbReference type="ARBA" id="ARBA00022989"/>
    </source>
</evidence>
<feature type="transmembrane region" description="Helical" evidence="10">
    <location>
        <begin position="395"/>
        <end position="412"/>
    </location>
</feature>
<feature type="transmembrane region" description="Helical" evidence="10">
    <location>
        <begin position="185"/>
        <end position="203"/>
    </location>
</feature>
<organism evidence="11 12">
    <name type="scientific">Sunxiuqinia elliptica</name>
    <dbReference type="NCBI Taxonomy" id="655355"/>
    <lineage>
        <taxon>Bacteria</taxon>
        <taxon>Pseudomonadati</taxon>
        <taxon>Bacteroidota</taxon>
        <taxon>Bacteroidia</taxon>
        <taxon>Marinilabiliales</taxon>
        <taxon>Prolixibacteraceae</taxon>
        <taxon>Sunxiuqinia</taxon>
    </lineage>
</organism>
<dbReference type="InterPro" id="IPR028362">
    <property type="entry name" value="AlgI"/>
</dbReference>
<keyword evidence="12" id="KW-1185">Reference proteome</keyword>
<keyword evidence="3 9" id="KW-1003">Cell membrane</keyword>
<keyword evidence="5 10" id="KW-0812">Transmembrane</keyword>
<evidence type="ECO:0000313" key="12">
    <source>
        <dbReference type="Proteomes" id="UP000198964"/>
    </source>
</evidence>
<dbReference type="PIRSF" id="PIRSF016636">
    <property type="entry name" value="AlgI_DltB"/>
    <property type="match status" value="1"/>
</dbReference>
<comment type="similarity">
    <text evidence="2 9">Belongs to the membrane-bound acyltransferase family.</text>
</comment>
<feature type="transmembrane region" description="Helical" evidence="10">
    <location>
        <begin position="21"/>
        <end position="39"/>
    </location>
</feature>
<accession>A0A1I2FM57</accession>
<reference evidence="11 12" key="1">
    <citation type="submission" date="2016-10" db="EMBL/GenBank/DDBJ databases">
        <authorList>
            <person name="de Groot N.N."/>
        </authorList>
    </citation>
    <scope>NUCLEOTIDE SEQUENCE [LARGE SCALE GENOMIC DNA]</scope>
    <source>
        <strain evidence="11 12">CGMCC 1.9156</strain>
    </source>
</reference>
<dbReference type="EMBL" id="FONW01000002">
    <property type="protein sequence ID" value="SFF05837.1"/>
    <property type="molecule type" value="Genomic_DNA"/>
</dbReference>
<evidence type="ECO:0000256" key="7">
    <source>
        <dbReference type="ARBA" id="ARBA00023136"/>
    </source>
</evidence>
<dbReference type="Proteomes" id="UP000198964">
    <property type="component" value="Unassembled WGS sequence"/>
</dbReference>
<proteinExistence type="inferred from homology"/>
<sequence>MMSRWQHIVEQIWIYHPDEPLFYTSLAFWGVFTVLLGGYSLVFRKNVVRNSYLLLASWFIYYQMSGTFLALLVFSCAVNYAFGLALAKYKWKQAWLSFAVGFNLLILGYFKYTYFFVEQANLLFQTDWEVFNWVGWVLNQIVADMVDVQSILLPIGISFYTFQAISYLVDLYRNETNVVKNPLDFSFYLSFFPQLVAGPIVRASSFIPQLYQRFRLKQKEFSHAVFLIVKGLFKKVVIADFLAINLVDRVFEAPLAYSGVENLLSVYAYSIQIYCDFSGYTDIAIGLALILGFKIPVNFNSPYQASSLTDFWHRWHISLSLWLRDYLYIPLGGNRKGAVRMHINVLITMLLGGLWHGANIRFLLWGAIHGLGLVIEKMARIYLKPIRRWKTLRKGLAVFVTFQLVSLAWIFFRARDYSIVQQLFYQMTHHFWPEKALEGLSVYGWGWGVFLVGILLIWFPSRQKEKLRGKFVGLPAWGQIPIVVGILLLVALAAQSSLLPFIYFRF</sequence>
<feature type="transmembrane region" description="Helical" evidence="10">
    <location>
        <begin position="362"/>
        <end position="383"/>
    </location>
</feature>
<dbReference type="PANTHER" id="PTHR13285">
    <property type="entry name" value="ACYLTRANSFERASE"/>
    <property type="match status" value="1"/>
</dbReference>
<dbReference type="GO" id="GO:0042121">
    <property type="term" value="P:alginic acid biosynthetic process"/>
    <property type="evidence" value="ECO:0007669"/>
    <property type="project" value="InterPro"/>
</dbReference>
<evidence type="ECO:0000256" key="8">
    <source>
        <dbReference type="ARBA" id="ARBA00023315"/>
    </source>
</evidence>
<dbReference type="PIRSF" id="PIRSF500217">
    <property type="entry name" value="AlgI"/>
    <property type="match status" value="1"/>
</dbReference>
<keyword evidence="8 9" id="KW-0012">Acyltransferase</keyword>
<keyword evidence="6 10" id="KW-1133">Transmembrane helix</keyword>
<dbReference type="GO" id="GO:0005886">
    <property type="term" value="C:plasma membrane"/>
    <property type="evidence" value="ECO:0007669"/>
    <property type="project" value="UniProtKB-SubCell"/>
</dbReference>
<dbReference type="Pfam" id="PF03062">
    <property type="entry name" value="MBOAT"/>
    <property type="match status" value="1"/>
</dbReference>
<dbReference type="RefSeq" id="WP_212733442.1">
    <property type="nucleotide sequence ID" value="NZ_FONW01000002.1"/>
</dbReference>
<evidence type="ECO:0000313" key="11">
    <source>
        <dbReference type="EMBL" id="SFF05837.1"/>
    </source>
</evidence>
<protein>
    <submittedName>
        <fullName evidence="11">D-alanyl-lipoteichoic acid acyltransferase DltB, MBOAT superfamily</fullName>
    </submittedName>
</protein>
<feature type="transmembrane region" description="Helical" evidence="10">
    <location>
        <begin position="442"/>
        <end position="459"/>
    </location>
</feature>
<evidence type="ECO:0000256" key="5">
    <source>
        <dbReference type="ARBA" id="ARBA00022692"/>
    </source>
</evidence>
<keyword evidence="4 9" id="KW-0808">Transferase</keyword>
<dbReference type="InterPro" id="IPR024194">
    <property type="entry name" value="Ac/AlaTfrase_AlgI/DltB"/>
</dbReference>
<dbReference type="GO" id="GO:0016746">
    <property type="term" value="F:acyltransferase activity"/>
    <property type="evidence" value="ECO:0007669"/>
    <property type="project" value="UniProtKB-KW"/>
</dbReference>
<feature type="transmembrane region" description="Helical" evidence="10">
    <location>
        <begin position="480"/>
        <end position="504"/>
    </location>
</feature>
<keyword evidence="7 9" id="KW-0472">Membrane</keyword>
<evidence type="ECO:0000256" key="3">
    <source>
        <dbReference type="ARBA" id="ARBA00022475"/>
    </source>
</evidence>